<dbReference type="InterPro" id="IPR029039">
    <property type="entry name" value="Flavoprotein-like_sf"/>
</dbReference>
<dbReference type="Pfam" id="PF02525">
    <property type="entry name" value="Flavodoxin_2"/>
    <property type="match status" value="1"/>
</dbReference>
<dbReference type="EC" id="1.6.5.-" evidence="6"/>
<evidence type="ECO:0000256" key="5">
    <source>
        <dbReference type="ARBA" id="ARBA00048542"/>
    </source>
</evidence>
<comment type="catalytic activity">
    <reaction evidence="6">
        <text>2 a quinone + NADH + H(+) = 2 a 1,4-benzosemiquinone + NAD(+)</text>
        <dbReference type="Rhea" id="RHEA:65952"/>
        <dbReference type="ChEBI" id="CHEBI:15378"/>
        <dbReference type="ChEBI" id="CHEBI:57540"/>
        <dbReference type="ChEBI" id="CHEBI:57945"/>
        <dbReference type="ChEBI" id="CHEBI:132124"/>
        <dbReference type="ChEBI" id="CHEBI:134225"/>
    </reaction>
</comment>
<keyword evidence="3 6" id="KW-0560">Oxidoreductase</keyword>
<dbReference type="NCBIfam" id="NF010075">
    <property type="entry name" value="PRK13556.1"/>
    <property type="match status" value="1"/>
</dbReference>
<comment type="similarity">
    <text evidence="6">Belongs to the azoreductase type 1 family.</text>
</comment>
<evidence type="ECO:0000256" key="6">
    <source>
        <dbReference type="HAMAP-Rule" id="MF_01216"/>
    </source>
</evidence>
<dbReference type="AlphaFoldDB" id="A0A0M5JCH8"/>
<dbReference type="GO" id="GO:0016652">
    <property type="term" value="F:oxidoreductase activity, acting on NAD(P)H as acceptor"/>
    <property type="evidence" value="ECO:0007669"/>
    <property type="project" value="UniProtKB-UniRule"/>
</dbReference>
<proteinExistence type="inferred from homology"/>
<dbReference type="OrthoDB" id="9805013at2"/>
<comment type="caution">
    <text evidence="6">Lacks conserved residue(s) required for the propagation of feature annotation.</text>
</comment>
<evidence type="ECO:0000256" key="4">
    <source>
        <dbReference type="ARBA" id="ARBA00023027"/>
    </source>
</evidence>
<keyword evidence="2 6" id="KW-0288">FMN</keyword>
<dbReference type="GO" id="GO:0009055">
    <property type="term" value="F:electron transfer activity"/>
    <property type="evidence" value="ECO:0007669"/>
    <property type="project" value="UniProtKB-UniRule"/>
</dbReference>
<gene>
    <name evidence="6" type="primary">azoR</name>
    <name evidence="8" type="ORF">AM592_22195</name>
</gene>
<evidence type="ECO:0000259" key="7">
    <source>
        <dbReference type="Pfam" id="PF02525"/>
    </source>
</evidence>
<reference evidence="9" key="1">
    <citation type="submission" date="2015-08" db="EMBL/GenBank/DDBJ databases">
        <title>Genome sequencing project for genomic taxonomy and phylogenomics of Bacillus-like bacteria.</title>
        <authorList>
            <person name="Liu B."/>
            <person name="Wang J."/>
            <person name="Zhu Y."/>
            <person name="Liu G."/>
            <person name="Chen Q."/>
            <person name="Chen Z."/>
            <person name="Lan J."/>
            <person name="Che J."/>
            <person name="Ge C."/>
            <person name="Shi H."/>
            <person name="Pan Z."/>
            <person name="Liu X."/>
        </authorList>
    </citation>
    <scope>NUCLEOTIDE SEQUENCE [LARGE SCALE GENOMIC DNA]</scope>
    <source>
        <strain evidence="9">FJAT-4402</strain>
    </source>
</reference>
<evidence type="ECO:0000313" key="9">
    <source>
        <dbReference type="Proteomes" id="UP000067625"/>
    </source>
</evidence>
<evidence type="ECO:0000313" key="8">
    <source>
        <dbReference type="EMBL" id="ALC83907.1"/>
    </source>
</evidence>
<comment type="subunit">
    <text evidence="6">Homodimer.</text>
</comment>
<dbReference type="Proteomes" id="UP000067625">
    <property type="component" value="Chromosome"/>
</dbReference>
<accession>A0A0M5JCH8</accession>
<comment type="function">
    <text evidence="6">Quinone reductase that provides resistance to thiol-specific stress caused by electrophilic quinones.</text>
</comment>
<dbReference type="InterPro" id="IPR050104">
    <property type="entry name" value="FMN-dep_NADH:Q_OxRdtase_AzoR1"/>
</dbReference>
<dbReference type="STRING" id="1441095.AM592_22195"/>
<dbReference type="HAMAP" id="MF_01216">
    <property type="entry name" value="Azoreductase_type1"/>
    <property type="match status" value="1"/>
</dbReference>
<dbReference type="EC" id="1.7.1.17" evidence="6"/>
<dbReference type="InterPro" id="IPR003680">
    <property type="entry name" value="Flavodoxin_fold"/>
</dbReference>
<keyword evidence="9" id="KW-1185">Reference proteome</keyword>
<dbReference type="PATRIC" id="fig|1441095.3.peg.4905"/>
<dbReference type="GO" id="GO:0010181">
    <property type="term" value="F:FMN binding"/>
    <property type="evidence" value="ECO:0007669"/>
    <property type="project" value="UniProtKB-UniRule"/>
</dbReference>
<feature type="domain" description="Flavodoxin-like fold" evidence="7">
    <location>
        <begin position="3"/>
        <end position="199"/>
    </location>
</feature>
<dbReference type="GO" id="GO:0016655">
    <property type="term" value="F:oxidoreductase activity, acting on NAD(P)H, quinone or similar compound as acceptor"/>
    <property type="evidence" value="ECO:0007669"/>
    <property type="project" value="InterPro"/>
</dbReference>
<reference evidence="8 9" key="2">
    <citation type="journal article" date="2016" name="Int. J. Syst. Evol. Microbiol.">
        <title>Bacillus gobiensis sp. nov., isolated from a soil sample.</title>
        <authorList>
            <person name="Liu B."/>
            <person name="Liu G.H."/>
            <person name="Cetin S."/>
            <person name="Schumann P."/>
            <person name="Pan Z.Z."/>
            <person name="Chen Q.Q."/>
        </authorList>
    </citation>
    <scope>NUCLEOTIDE SEQUENCE [LARGE SCALE GENOMIC DNA]</scope>
    <source>
        <strain evidence="8 9">FJAT-4402</strain>
    </source>
</reference>
<dbReference type="Gene3D" id="3.40.50.360">
    <property type="match status" value="1"/>
</dbReference>
<evidence type="ECO:0000256" key="2">
    <source>
        <dbReference type="ARBA" id="ARBA00022643"/>
    </source>
</evidence>
<comment type="function">
    <text evidence="6">Also exhibits azoreductase activity. Catalyzes the reductive cleavage of the azo bond in aromatic azo compounds to the corresponding amines.</text>
</comment>
<keyword evidence="4 6" id="KW-0520">NAD</keyword>
<dbReference type="SUPFAM" id="SSF52218">
    <property type="entry name" value="Flavoproteins"/>
    <property type="match status" value="1"/>
</dbReference>
<evidence type="ECO:0000256" key="3">
    <source>
        <dbReference type="ARBA" id="ARBA00023002"/>
    </source>
</evidence>
<comment type="cofactor">
    <cofactor evidence="6">
        <name>FMN</name>
        <dbReference type="ChEBI" id="CHEBI:58210"/>
    </cofactor>
    <text evidence="6">Binds 1 FMN per subunit.</text>
</comment>
<organism evidence="8 9">
    <name type="scientific">Bacillus gobiensis</name>
    <dbReference type="NCBI Taxonomy" id="1441095"/>
    <lineage>
        <taxon>Bacteria</taxon>
        <taxon>Bacillati</taxon>
        <taxon>Bacillota</taxon>
        <taxon>Bacilli</taxon>
        <taxon>Bacillales</taxon>
        <taxon>Bacillaceae</taxon>
        <taxon>Bacillus</taxon>
    </lineage>
</organism>
<dbReference type="PANTHER" id="PTHR43741:SF4">
    <property type="entry name" value="FMN-DEPENDENT NADH:QUINONE OXIDOREDUCTASE"/>
    <property type="match status" value="1"/>
</dbReference>
<dbReference type="InterPro" id="IPR023048">
    <property type="entry name" value="NADH:quinone_OxRdtase_FMN_depd"/>
</dbReference>
<keyword evidence="1 6" id="KW-0285">Flavoprotein</keyword>
<dbReference type="PANTHER" id="PTHR43741">
    <property type="entry name" value="FMN-DEPENDENT NADH-AZOREDUCTASE 1"/>
    <property type="match status" value="1"/>
</dbReference>
<dbReference type="EMBL" id="CP012600">
    <property type="protein sequence ID" value="ALC83907.1"/>
    <property type="molecule type" value="Genomic_DNA"/>
</dbReference>
<sequence length="204" mass="22729">MTTTLFVKANNRQGSVTGKLYDAFLESYRASHPNDSVTELDLYKETLPYLGDVMISGNFKSSQGMELTLEEKAVHDIVTKHLEQFIATDKLVIAFPLWNLTVPAVLHSYLDYMHHPRKTFKYTAEGLVGLLPDKKVALLNARGGVYAEGDSSEMAVSFVKNHLNVFGITDITTIVIEGHNQFPDQSEAIIEEGFRKASQAAKTF</sequence>
<evidence type="ECO:0000256" key="1">
    <source>
        <dbReference type="ARBA" id="ARBA00022630"/>
    </source>
</evidence>
<dbReference type="RefSeq" id="WP_053605786.1">
    <property type="nucleotide sequence ID" value="NZ_CP012600.1"/>
</dbReference>
<comment type="catalytic activity">
    <reaction evidence="5">
        <text>N,N-dimethyl-1,4-phenylenediamine + anthranilate + 2 NAD(+) = 2-(4-dimethylaminophenyl)diazenylbenzoate + 2 NADH + 2 H(+)</text>
        <dbReference type="Rhea" id="RHEA:55872"/>
        <dbReference type="ChEBI" id="CHEBI:15378"/>
        <dbReference type="ChEBI" id="CHEBI:15783"/>
        <dbReference type="ChEBI" id="CHEBI:16567"/>
        <dbReference type="ChEBI" id="CHEBI:57540"/>
        <dbReference type="ChEBI" id="CHEBI:57945"/>
        <dbReference type="ChEBI" id="CHEBI:71579"/>
        <dbReference type="EC" id="1.7.1.17"/>
    </reaction>
    <physiologicalReaction direction="right-to-left" evidence="5">
        <dbReference type="Rhea" id="RHEA:55874"/>
    </physiologicalReaction>
</comment>
<protein>
    <recommendedName>
        <fullName evidence="6">FMN dependent NADH:quinone oxidoreductase</fullName>
        <ecNumber evidence="6">1.6.5.-</ecNumber>
    </recommendedName>
    <alternativeName>
        <fullName evidence="6">Azo-dye reductase</fullName>
    </alternativeName>
    <alternativeName>
        <fullName evidence="6">FMN-dependent NADH-azo compound oxidoreductase</fullName>
    </alternativeName>
    <alternativeName>
        <fullName evidence="6">FMN-dependent NADH-azoreductase</fullName>
        <ecNumber evidence="6">1.7.1.17</ecNumber>
    </alternativeName>
</protein>
<name>A0A0M5JCH8_9BACI</name>